<feature type="region of interest" description="Disordered" evidence="2">
    <location>
        <begin position="1057"/>
        <end position="1110"/>
    </location>
</feature>
<dbReference type="PANTHER" id="PTHR42648:SF21">
    <property type="entry name" value="CYSTEINE-RICH RLK (RECEPTOR-LIKE PROTEIN KINASE) 8"/>
    <property type="match status" value="1"/>
</dbReference>
<feature type="region of interest" description="Disordered" evidence="2">
    <location>
        <begin position="1132"/>
        <end position="1152"/>
    </location>
</feature>
<evidence type="ECO:0000259" key="3">
    <source>
        <dbReference type="PROSITE" id="PS50994"/>
    </source>
</evidence>
<dbReference type="Proteomes" id="UP001151760">
    <property type="component" value="Unassembled WGS sequence"/>
</dbReference>
<dbReference type="Pfam" id="PF13976">
    <property type="entry name" value="gag_pre-integrs"/>
    <property type="match status" value="1"/>
</dbReference>
<dbReference type="InterPro" id="IPR039537">
    <property type="entry name" value="Retrotran_Ty1/copia-like"/>
</dbReference>
<feature type="region of interest" description="Disordered" evidence="2">
    <location>
        <begin position="1"/>
        <end position="23"/>
    </location>
</feature>
<dbReference type="InterPro" id="IPR001584">
    <property type="entry name" value="Integrase_cat-core"/>
</dbReference>
<comment type="caution">
    <text evidence="4">The sequence shown here is derived from an EMBL/GenBank/DDBJ whole genome shotgun (WGS) entry which is preliminary data.</text>
</comment>
<dbReference type="SUPFAM" id="SSF53098">
    <property type="entry name" value="Ribonuclease H-like"/>
    <property type="match status" value="1"/>
</dbReference>
<feature type="compositionally biased region" description="Basic and acidic residues" evidence="2">
    <location>
        <begin position="1"/>
        <end position="11"/>
    </location>
</feature>
<proteinExistence type="predicted"/>
<feature type="domain" description="Integrase catalytic" evidence="3">
    <location>
        <begin position="838"/>
        <end position="980"/>
    </location>
</feature>
<feature type="coiled-coil region" evidence="1">
    <location>
        <begin position="86"/>
        <end position="113"/>
    </location>
</feature>
<dbReference type="InterPro" id="IPR025724">
    <property type="entry name" value="GAG-pre-integrase_dom"/>
</dbReference>
<dbReference type="Gene3D" id="3.30.420.10">
    <property type="entry name" value="Ribonuclease H-like superfamily/Ribonuclease H"/>
    <property type="match status" value="1"/>
</dbReference>
<name>A0ABQ5CZ45_9ASTR</name>
<keyword evidence="1" id="KW-0175">Coiled coil</keyword>
<evidence type="ECO:0000313" key="5">
    <source>
        <dbReference type="Proteomes" id="UP001151760"/>
    </source>
</evidence>
<dbReference type="PROSITE" id="PS50994">
    <property type="entry name" value="INTEGRASE"/>
    <property type="match status" value="1"/>
</dbReference>
<dbReference type="EMBL" id="BQNB010014688">
    <property type="protein sequence ID" value="GJT31228.1"/>
    <property type="molecule type" value="Genomic_DNA"/>
</dbReference>
<evidence type="ECO:0000313" key="4">
    <source>
        <dbReference type="EMBL" id="GJT31228.1"/>
    </source>
</evidence>
<sequence length="1640" mass="188247">PLEQVQNHDENDVFANVRRHSEQPESINDTYVLEKDDSNVIPDSSNICTNDNQVDQNAAECVDERAALANLIANLTLDTEENKTVLKQLKKANASLTQELKECKTNLDESSRALGEATSSRDSSLIALQTKQTDYKILQTKLNETLGLLALKDIDIKEGLKTKTNEISVVNQKHDELVKKSLLTRSQFEGQLKEKSKVISDLKVKEGKDIDTMIDMEKQLKFLNEILYKRNQSIQTIHMCTFANPKYCKKAQSDKPCLFCPDGEDTVTLEKESRSKLDKDKVKPYNYTYQNSLYETFKPPSKAYLDQLERAKEVRKTMWRKTFVRTKPNIAKNVGFLPMSKSISKSRLLYNEMTNNFNHFRKICQQTWSNHTSSAFPNPTAKSMEVLIKILLMPLSDKTILDSHCFIHELKKEMNDDLEYVNSLEKELDELESEKADFSNIYDLLLEECVSKDVTCSYLHSLSDLNANTELQCLYLHKVKECECLAQKLSNQTESVNKEVHNNLLKSFAKLEKHSISLELSLQHCKEQMKNNPVCKENASNVFRKEREQYHEIQDLKAQMLDKNMVINDVKEKLILVTKGKSVETQFDKPSVVRQPNAQRIPKPSVLGKPTPFSNSPEMRCFQTKQSVNKTNVSDGLFKPVTQQNLPQKRNQAVRNTNVLKPGMFRIASTTTQTKTPHSVSRPQLKSYQVKEKVVPNISQVKFTKKEVEDHHRISSISKKTKSVTACNDSSNLQNCLNGKRFWFWQNGNDLLTGNRGSDLYTISLQETTSSTPICFMAKASPTQAWLWHRRLSHLNFDYITLLSKKEVVTGLPKLKYVKDQLCSSCEMSKAKRSSFKTKAVPSSKGRLNLLHMDLCGPMRVASINGKKYILVIVDDYSRYTWTLFLRSKDETPEVLKDFLTMIQRNLQAQVITVRTDRGTEFLNKTLHAYFKEEGIEHQTSTPRTPEQNGVVERRNRTLVEAARTMLSASKLPLSFWAEAETFNKTPIFPFTSLVALASYLEMGENLDKMKEKRGIHVSCGIFYYCPKGLRVYNKRTRLIVESIHIRFDEIKEMMSDHNSSDLAPQRQEMSVENVSSGLVPQGQQASDYDNSDPMPPRQNVVPTAEKTDSSHQGLEFLFSPLLEEYYNPTHDQAEENNNDQAPNASFQEDDFINPFCTPVQEIGESSSRNIDNTNEHSFQPQSHDFRWTRDHPLEQVRGNPSMPVQTRRQLATDPEMLFGRTHCKMIIKLSGYVRTRRMKDQTVISNNARILVAKGYASGKWVMILKNHCSSGSLGSRRGFTLLSQKGFVIQIISRKVYLLRKALYGIKASSKKPAEAEYYVALSASYAQVMWMRTQLQDYGFNYNKNTVVLRLSVSHSNLMQPRAALTDKAIPLLVSLHKRTFRVILFSIHNDEWKSFQCHHQTALRDEEDDLEEYLEDPKECGEDKANTILGVIHDKLNNDWFNNTSEDEYDLEGILDYLKPRSHDRFIDLDDEAYNKRRCGLLGMIYEEPTPILIEKAKVTRYTVGQGETYTKVNVLGVEKIPRTRDNVATMRVRLMKKWPKKEITKQRRSLYKKMEFEVALIRIHVVVRCVPCKPSRDFTRPLGTPSGLKGLLHMLNATVIPTKGKMRLFHRRLARSHLLQSSLREESNAQGSLLF</sequence>
<protein>
    <submittedName>
        <fullName evidence="4">Retrovirus-related pol polyprotein from transposon TNT 1-94</fullName>
    </submittedName>
</protein>
<keyword evidence="5" id="KW-1185">Reference proteome</keyword>
<dbReference type="InterPro" id="IPR012337">
    <property type="entry name" value="RNaseH-like_sf"/>
</dbReference>
<reference evidence="4" key="1">
    <citation type="journal article" date="2022" name="Int. J. Mol. Sci.">
        <title>Draft Genome of Tanacetum Coccineum: Genomic Comparison of Closely Related Tanacetum-Family Plants.</title>
        <authorList>
            <person name="Yamashiro T."/>
            <person name="Shiraishi A."/>
            <person name="Nakayama K."/>
            <person name="Satake H."/>
        </authorList>
    </citation>
    <scope>NUCLEOTIDE SEQUENCE</scope>
</reference>
<organism evidence="4 5">
    <name type="scientific">Tanacetum coccineum</name>
    <dbReference type="NCBI Taxonomy" id="301880"/>
    <lineage>
        <taxon>Eukaryota</taxon>
        <taxon>Viridiplantae</taxon>
        <taxon>Streptophyta</taxon>
        <taxon>Embryophyta</taxon>
        <taxon>Tracheophyta</taxon>
        <taxon>Spermatophyta</taxon>
        <taxon>Magnoliopsida</taxon>
        <taxon>eudicotyledons</taxon>
        <taxon>Gunneridae</taxon>
        <taxon>Pentapetalae</taxon>
        <taxon>asterids</taxon>
        <taxon>campanulids</taxon>
        <taxon>Asterales</taxon>
        <taxon>Asteraceae</taxon>
        <taxon>Asteroideae</taxon>
        <taxon>Anthemideae</taxon>
        <taxon>Anthemidinae</taxon>
        <taxon>Tanacetum</taxon>
    </lineage>
</organism>
<dbReference type="Pfam" id="PF00665">
    <property type="entry name" value="rve"/>
    <property type="match status" value="1"/>
</dbReference>
<evidence type="ECO:0000256" key="2">
    <source>
        <dbReference type="SAM" id="MobiDB-lite"/>
    </source>
</evidence>
<dbReference type="InterPro" id="IPR036397">
    <property type="entry name" value="RNaseH_sf"/>
</dbReference>
<gene>
    <name evidence="4" type="ORF">Tco_0911503</name>
</gene>
<feature type="compositionally biased region" description="Polar residues" evidence="2">
    <location>
        <begin position="1061"/>
        <end position="1089"/>
    </location>
</feature>
<reference evidence="4" key="2">
    <citation type="submission" date="2022-01" db="EMBL/GenBank/DDBJ databases">
        <authorList>
            <person name="Yamashiro T."/>
            <person name="Shiraishi A."/>
            <person name="Satake H."/>
            <person name="Nakayama K."/>
        </authorList>
    </citation>
    <scope>NUCLEOTIDE SEQUENCE</scope>
</reference>
<feature type="coiled-coil region" evidence="1">
    <location>
        <begin position="407"/>
        <end position="448"/>
    </location>
</feature>
<dbReference type="PANTHER" id="PTHR42648">
    <property type="entry name" value="TRANSPOSASE, PUTATIVE-RELATED"/>
    <property type="match status" value="1"/>
</dbReference>
<feature type="non-terminal residue" evidence="4">
    <location>
        <position position="1"/>
    </location>
</feature>
<evidence type="ECO:0000256" key="1">
    <source>
        <dbReference type="SAM" id="Coils"/>
    </source>
</evidence>
<accession>A0ABQ5CZ45</accession>